<evidence type="ECO:0000313" key="3">
    <source>
        <dbReference type="Proteomes" id="UP000199664"/>
    </source>
</evidence>
<dbReference type="SUPFAM" id="SSF160904">
    <property type="entry name" value="Jann2411-like"/>
    <property type="match status" value="1"/>
</dbReference>
<accession>A0A1H7KL17</accession>
<dbReference type="AlphaFoldDB" id="A0A1H7KL17"/>
<dbReference type="EMBL" id="FOAN01000002">
    <property type="protein sequence ID" value="SEK87531.1"/>
    <property type="molecule type" value="Genomic_DNA"/>
</dbReference>
<dbReference type="InterPro" id="IPR010852">
    <property type="entry name" value="ABATE"/>
</dbReference>
<proteinExistence type="predicted"/>
<evidence type="ECO:0000313" key="2">
    <source>
        <dbReference type="EMBL" id="SEK87531.1"/>
    </source>
</evidence>
<dbReference type="Proteomes" id="UP000199664">
    <property type="component" value="Unassembled WGS sequence"/>
</dbReference>
<dbReference type="PANTHER" id="PTHR35525">
    <property type="entry name" value="BLL6575 PROTEIN"/>
    <property type="match status" value="1"/>
</dbReference>
<dbReference type="Gene3D" id="1.10.3300.10">
    <property type="entry name" value="Jann2411-like domain"/>
    <property type="match status" value="1"/>
</dbReference>
<dbReference type="STRING" id="1036779.SAMN04515666_102245"/>
<dbReference type="InterPro" id="IPR023286">
    <property type="entry name" value="ABATE_dom_sf"/>
</dbReference>
<dbReference type="PANTHER" id="PTHR35525:SF3">
    <property type="entry name" value="BLL6575 PROTEIN"/>
    <property type="match status" value="1"/>
</dbReference>
<keyword evidence="3" id="KW-1185">Reference proteome</keyword>
<evidence type="ECO:0000259" key="1">
    <source>
        <dbReference type="Pfam" id="PF11706"/>
    </source>
</evidence>
<name>A0A1H7KL17_9HYPH</name>
<protein>
    <submittedName>
        <fullName evidence="2">Conserved protein containing a Zn-ribbon-like motif, possibly RNA-binding</fullName>
    </submittedName>
</protein>
<sequence length="215" mass="23832">MTTDRTGGPSRASSLPLVASELAFDFTNTTSDRGGPSQLEHLREGRDVVLWARHAKVISDSDRDASLAAVEADADLAARLLAEALDLRDTIYRIGAAISRRQPPAEEDRMQLAAIHAHCLASARLSPFGDGFVWRWDASQTLSEAIRGPIALSALTVLTQQNLARIKQCEGDHCGWLFFDTTKNRLRRWCEMSVCGNRAKVRAFRQRHFEAKTVS</sequence>
<organism evidence="2 3">
    <name type="scientific">Bosea lupini</name>
    <dbReference type="NCBI Taxonomy" id="1036779"/>
    <lineage>
        <taxon>Bacteria</taxon>
        <taxon>Pseudomonadati</taxon>
        <taxon>Pseudomonadota</taxon>
        <taxon>Alphaproteobacteria</taxon>
        <taxon>Hyphomicrobiales</taxon>
        <taxon>Boseaceae</taxon>
        <taxon>Bosea</taxon>
    </lineage>
</organism>
<dbReference type="InterPro" id="IPR021005">
    <property type="entry name" value="Znf_CGNR"/>
</dbReference>
<dbReference type="Pfam" id="PF07336">
    <property type="entry name" value="ABATE"/>
    <property type="match status" value="1"/>
</dbReference>
<gene>
    <name evidence="2" type="ORF">SAMN04515666_102245</name>
</gene>
<dbReference type="RefSeq" id="WP_167561560.1">
    <property type="nucleotide sequence ID" value="NZ_FOAN01000002.1"/>
</dbReference>
<feature type="domain" description="Zinc finger CGNR" evidence="1">
    <location>
        <begin position="165"/>
        <end position="208"/>
    </location>
</feature>
<dbReference type="Pfam" id="PF11706">
    <property type="entry name" value="zf-CGNR"/>
    <property type="match status" value="1"/>
</dbReference>
<reference evidence="3" key="1">
    <citation type="submission" date="2016-10" db="EMBL/GenBank/DDBJ databases">
        <authorList>
            <person name="Varghese N."/>
            <person name="Submissions S."/>
        </authorList>
    </citation>
    <scope>NUCLEOTIDE SEQUENCE [LARGE SCALE GENOMIC DNA]</scope>
    <source>
        <strain evidence="3">LMG 26383,CCUG 61248,R- 45681</strain>
    </source>
</reference>